<gene>
    <name evidence="3" type="ORF">ACFFSA_51970</name>
</gene>
<dbReference type="PANTHER" id="PTHR30007:SF1">
    <property type="entry name" value="BLR1914 PROTEIN"/>
    <property type="match status" value="1"/>
</dbReference>
<evidence type="ECO:0000256" key="1">
    <source>
        <dbReference type="SAM" id="MobiDB-lite"/>
    </source>
</evidence>
<feature type="region of interest" description="Disordered" evidence="1">
    <location>
        <begin position="1"/>
        <end position="23"/>
    </location>
</feature>
<reference evidence="3 4" key="1">
    <citation type="submission" date="2024-09" db="EMBL/GenBank/DDBJ databases">
        <authorList>
            <person name="Sun Q."/>
            <person name="Mori K."/>
        </authorList>
    </citation>
    <scope>NUCLEOTIDE SEQUENCE [LARGE SCALE GENOMIC DNA]</scope>
    <source>
        <strain evidence="3 4">JCM 3143</strain>
    </source>
</reference>
<dbReference type="PANTHER" id="PTHR30007">
    <property type="entry name" value="PHP DOMAIN PROTEIN"/>
    <property type="match status" value="1"/>
</dbReference>
<evidence type="ECO:0000313" key="3">
    <source>
        <dbReference type="EMBL" id="MFB9631633.1"/>
    </source>
</evidence>
<evidence type="ECO:0000313" key="4">
    <source>
        <dbReference type="Proteomes" id="UP001589532"/>
    </source>
</evidence>
<accession>A0ABV5SIV8</accession>
<keyword evidence="4" id="KW-1185">Reference proteome</keyword>
<feature type="region of interest" description="Disordered" evidence="1">
    <location>
        <begin position="137"/>
        <end position="158"/>
    </location>
</feature>
<feature type="domain" description="Transposase IS4-like" evidence="2">
    <location>
        <begin position="47"/>
        <end position="185"/>
    </location>
</feature>
<evidence type="ECO:0000259" key="2">
    <source>
        <dbReference type="Pfam" id="PF01609"/>
    </source>
</evidence>
<sequence>MDGQRGLHRGAGAPARSRGAACAGRRYPCKGAAEDHKRVTSGREALGRSRGGLSTKIHLVADRRCRPIARLTSPGQHADCPQFIPLMESIRIQRRGLGRPRTRPARAMADKAYSSRANRRYLRRRGIKAVIPIRKDQQANRQKLGSKGGRPPVFDRDRYKERNTVERCVNKLRQHRAVATRYDKRERIYQGTIDVASIHIWLRDPVT</sequence>
<dbReference type="InterPro" id="IPR002559">
    <property type="entry name" value="Transposase_11"/>
</dbReference>
<protein>
    <submittedName>
        <fullName evidence="3">IS5 family transposase</fullName>
    </submittedName>
</protein>
<dbReference type="NCBIfam" id="NF033580">
    <property type="entry name" value="transpos_IS5_3"/>
    <property type="match status" value="1"/>
</dbReference>
<name>A0ABV5SIV8_9ACTN</name>
<dbReference type="Pfam" id="PF01609">
    <property type="entry name" value="DDE_Tnp_1"/>
    <property type="match status" value="1"/>
</dbReference>
<dbReference type="RefSeq" id="WP_378521135.1">
    <property type="nucleotide sequence ID" value="NZ_BAAAXV010000012.1"/>
</dbReference>
<organism evidence="3 4">
    <name type="scientific">Nonomuraea helvata</name>
    <dbReference type="NCBI Taxonomy" id="37484"/>
    <lineage>
        <taxon>Bacteria</taxon>
        <taxon>Bacillati</taxon>
        <taxon>Actinomycetota</taxon>
        <taxon>Actinomycetes</taxon>
        <taxon>Streptosporangiales</taxon>
        <taxon>Streptosporangiaceae</taxon>
        <taxon>Nonomuraea</taxon>
    </lineage>
</organism>
<dbReference type="Proteomes" id="UP001589532">
    <property type="component" value="Unassembled WGS sequence"/>
</dbReference>
<dbReference type="EMBL" id="JBHMBW010000106">
    <property type="protein sequence ID" value="MFB9631633.1"/>
    <property type="molecule type" value="Genomic_DNA"/>
</dbReference>
<feature type="compositionally biased region" description="Low complexity" evidence="1">
    <location>
        <begin position="10"/>
        <end position="23"/>
    </location>
</feature>
<comment type="caution">
    <text evidence="3">The sequence shown here is derived from an EMBL/GenBank/DDBJ whole genome shotgun (WGS) entry which is preliminary data.</text>
</comment>
<proteinExistence type="predicted"/>